<dbReference type="AlphaFoldDB" id="A0A8X8AS36"/>
<proteinExistence type="predicted"/>
<dbReference type="Proteomes" id="UP000886595">
    <property type="component" value="Unassembled WGS sequence"/>
</dbReference>
<feature type="compositionally biased region" description="Pro residues" evidence="1">
    <location>
        <begin position="1"/>
        <end position="10"/>
    </location>
</feature>
<organism evidence="2 3">
    <name type="scientific">Brassica carinata</name>
    <name type="common">Ethiopian mustard</name>
    <name type="synonym">Abyssinian cabbage</name>
    <dbReference type="NCBI Taxonomy" id="52824"/>
    <lineage>
        <taxon>Eukaryota</taxon>
        <taxon>Viridiplantae</taxon>
        <taxon>Streptophyta</taxon>
        <taxon>Embryophyta</taxon>
        <taxon>Tracheophyta</taxon>
        <taxon>Spermatophyta</taxon>
        <taxon>Magnoliopsida</taxon>
        <taxon>eudicotyledons</taxon>
        <taxon>Gunneridae</taxon>
        <taxon>Pentapetalae</taxon>
        <taxon>rosids</taxon>
        <taxon>malvids</taxon>
        <taxon>Brassicales</taxon>
        <taxon>Brassicaceae</taxon>
        <taxon>Brassiceae</taxon>
        <taxon>Brassica</taxon>
    </lineage>
</organism>
<reference evidence="2 3" key="1">
    <citation type="submission" date="2020-02" db="EMBL/GenBank/DDBJ databases">
        <authorList>
            <person name="Ma Q."/>
            <person name="Huang Y."/>
            <person name="Song X."/>
            <person name="Pei D."/>
        </authorList>
    </citation>
    <scope>NUCLEOTIDE SEQUENCE [LARGE SCALE GENOMIC DNA]</scope>
    <source>
        <strain evidence="2">Sxm20200214</strain>
        <tissue evidence="2">Leaf</tissue>
    </source>
</reference>
<feature type="region of interest" description="Disordered" evidence="1">
    <location>
        <begin position="1"/>
        <end position="22"/>
    </location>
</feature>
<comment type="caution">
    <text evidence="2">The sequence shown here is derived from an EMBL/GenBank/DDBJ whole genome shotgun (WGS) entry which is preliminary data.</text>
</comment>
<evidence type="ECO:0000256" key="1">
    <source>
        <dbReference type="SAM" id="MobiDB-lite"/>
    </source>
</evidence>
<evidence type="ECO:0000313" key="3">
    <source>
        <dbReference type="Proteomes" id="UP000886595"/>
    </source>
</evidence>
<accession>A0A8X8AS36</accession>
<keyword evidence="3" id="KW-1185">Reference proteome</keyword>
<dbReference type="EMBL" id="JAAMPC010000005">
    <property type="protein sequence ID" value="KAG2311469.1"/>
    <property type="molecule type" value="Genomic_DNA"/>
</dbReference>
<gene>
    <name evidence="2" type="ORF">Bca52824_023026</name>
</gene>
<evidence type="ECO:0000313" key="2">
    <source>
        <dbReference type="EMBL" id="KAG2311469.1"/>
    </source>
</evidence>
<sequence length="197" mass="20462">MHDELPPMPTQPTLQLERSTVTADTTILDQMKEMFAAQKQEDEQGKLVASRKTGGNLDGEGQEQGPRGSRAPAQKTRFSGYRAGAGFAWRRPVGLLGAGAVSAGPGAGAALPCWLGRQAPALLAVSTSVRALALGSSAPALVRLLARALALASAFSGTGCRLAGPLVALVRPLGWPRARRQFRWSWGAGAARLAGPG</sequence>
<feature type="region of interest" description="Disordered" evidence="1">
    <location>
        <begin position="35"/>
        <end position="75"/>
    </location>
</feature>
<name>A0A8X8AS36_BRACI</name>
<protein>
    <submittedName>
        <fullName evidence="2">Uncharacterized protein</fullName>
    </submittedName>
</protein>